<reference evidence="3 4" key="2">
    <citation type="journal article" date="2012" name="Proc. Natl. Acad. Sci. U.S.A.">
        <title>Antigenic diversity is generated by distinct evolutionary mechanisms in African trypanosome species.</title>
        <authorList>
            <person name="Jackson A.P."/>
            <person name="Berry A."/>
            <person name="Aslett M."/>
            <person name="Allison H.C."/>
            <person name="Burton P."/>
            <person name="Vavrova-Anderson J."/>
            <person name="Brown R."/>
            <person name="Browne H."/>
            <person name="Corton N."/>
            <person name="Hauser H."/>
            <person name="Gamble J."/>
            <person name="Gilderthorp R."/>
            <person name="Marcello L."/>
            <person name="McQuillan J."/>
            <person name="Otto T.D."/>
            <person name="Quail M.A."/>
            <person name="Sanders M.J."/>
            <person name="van Tonder A."/>
            <person name="Ginger M.L."/>
            <person name="Field M.C."/>
            <person name="Barry J.D."/>
            <person name="Hertz-Fowler C."/>
            <person name="Berriman M."/>
        </authorList>
    </citation>
    <scope>NUCLEOTIDE SEQUENCE [LARGE SCALE GENOMIC DNA]</scope>
    <source>
        <strain evidence="3 4">IL3000</strain>
    </source>
</reference>
<organism evidence="3 4">
    <name type="scientific">Trypanosoma congolense (strain IL3000)</name>
    <dbReference type="NCBI Taxonomy" id="1068625"/>
    <lineage>
        <taxon>Eukaryota</taxon>
        <taxon>Discoba</taxon>
        <taxon>Euglenozoa</taxon>
        <taxon>Kinetoplastea</taxon>
        <taxon>Metakinetoplastina</taxon>
        <taxon>Trypanosomatida</taxon>
        <taxon>Trypanosomatidae</taxon>
        <taxon>Trypanosoma</taxon>
        <taxon>Nannomonas</taxon>
    </lineage>
</organism>
<evidence type="ECO:0000313" key="4">
    <source>
        <dbReference type="Proteomes" id="UP000000702"/>
    </source>
</evidence>
<evidence type="ECO:0000313" key="3">
    <source>
        <dbReference type="EMBL" id="CCD17324.1"/>
    </source>
</evidence>
<sequence>MPRLNAAEADNHPKHFPLDESSATKALSSSLSSTSVHSYVEKNRRMRRSTQPRKLDTTSPPAWENTQVPNSDEFHRSHSSALPRASYYAATCPGSAPSHRGIPPPRNEAAAGGNSSLTDYSKHMVDKKTRGGRLTSSPCGSRTGITGSDWEARKDLLRKMRLCLLKKEGELKDARCRVQMRDKELAAAGEEITRLRRVVSSQQRCIDKLNCLIGHPPVSSQETQASLTTTTSSAAGLDGVSVKDIKDAVRGAAAALVQMEKMHKTERQRNRILRRENDLLRRQLALLSEGQCGNANVRQTSASR</sequence>
<feature type="compositionally biased region" description="Basic and acidic residues" evidence="2">
    <location>
        <begin position="9"/>
        <end position="18"/>
    </location>
</feature>
<accession>F9WJ23</accession>
<feature type="compositionally biased region" description="Low complexity" evidence="2">
    <location>
        <begin position="21"/>
        <end position="35"/>
    </location>
</feature>
<comment type="caution">
    <text evidence="3">The sequence shown here is derived from an EMBL/GenBank/DDBJ whole genome shotgun (WGS) entry which is preliminary data.</text>
</comment>
<feature type="region of interest" description="Disordered" evidence="2">
    <location>
        <begin position="94"/>
        <end position="119"/>
    </location>
</feature>
<feature type="compositionally biased region" description="Polar residues" evidence="2">
    <location>
        <begin position="57"/>
        <end position="70"/>
    </location>
</feature>
<reference evidence="4" key="1">
    <citation type="submission" date="2011-07" db="EMBL/GenBank/DDBJ databases">
        <title>Divergent evolution of antigenic variation in African trypanosomes.</title>
        <authorList>
            <person name="Jackson A.P."/>
            <person name="Berry A."/>
            <person name="Allison H.C."/>
            <person name="Burton P."/>
            <person name="Anderson J."/>
            <person name="Aslett M."/>
            <person name="Brown R."/>
            <person name="Corton N."/>
            <person name="Harris D."/>
            <person name="Hauser H."/>
            <person name="Gamble J."/>
            <person name="Gilderthorp R."/>
            <person name="McQuillan J."/>
            <person name="Quail M.A."/>
            <person name="Sanders M."/>
            <person name="Van Tonder A."/>
            <person name="Ginger M.L."/>
            <person name="Donelson J.E."/>
            <person name="Field M.C."/>
            <person name="Barry J.D."/>
            <person name="Berriman M."/>
            <person name="Hertz-Fowler C."/>
        </authorList>
    </citation>
    <scope>NUCLEOTIDE SEQUENCE [LARGE SCALE GENOMIC DNA]</scope>
    <source>
        <strain evidence="4">IL3000</strain>
    </source>
</reference>
<proteinExistence type="predicted"/>
<evidence type="ECO:0000256" key="2">
    <source>
        <dbReference type="SAM" id="MobiDB-lite"/>
    </source>
</evidence>
<gene>
    <name evidence="3" type="ORF">TCIL3000_0_21520</name>
</gene>
<evidence type="ECO:0000256" key="1">
    <source>
        <dbReference type="SAM" id="Coils"/>
    </source>
</evidence>
<dbReference type="Proteomes" id="UP000000702">
    <property type="component" value="Unassembled WGS sequence"/>
</dbReference>
<name>F9WJ23_TRYCI</name>
<dbReference type="AlphaFoldDB" id="F9WJ23"/>
<dbReference type="OMA" id="CCEEARH"/>
<protein>
    <submittedName>
        <fullName evidence="3">WGS project CAEQ00000000 data, annotated contig 862</fullName>
    </submittedName>
</protein>
<feature type="region of interest" description="Disordered" evidence="2">
    <location>
        <begin position="1"/>
        <end position="77"/>
    </location>
</feature>
<dbReference type="EMBL" id="CAEQ01002672">
    <property type="protein sequence ID" value="CCD17324.1"/>
    <property type="molecule type" value="Genomic_DNA"/>
</dbReference>
<feature type="coiled-coil region" evidence="1">
    <location>
        <begin position="256"/>
        <end position="283"/>
    </location>
</feature>
<keyword evidence="4" id="KW-1185">Reference proteome</keyword>
<keyword evidence="1" id="KW-0175">Coiled coil</keyword>
<dbReference type="VEuPathDB" id="TriTrypDB:TcIL3000_0_21520"/>